<protein>
    <recommendedName>
        <fullName evidence="3">TATA-binding protein-associated phosphoprotein</fullName>
    </recommendedName>
</protein>
<evidence type="ECO:0000313" key="1">
    <source>
        <dbReference type="EMBL" id="GAB1220011.1"/>
    </source>
</evidence>
<organism evidence="1 2">
    <name type="scientific">Entamoeba nuttalli</name>
    <dbReference type="NCBI Taxonomy" id="412467"/>
    <lineage>
        <taxon>Eukaryota</taxon>
        <taxon>Amoebozoa</taxon>
        <taxon>Evosea</taxon>
        <taxon>Archamoebae</taxon>
        <taxon>Mastigamoebida</taxon>
        <taxon>Entamoebidae</taxon>
        <taxon>Entamoeba</taxon>
    </lineage>
</organism>
<evidence type="ECO:0000313" key="2">
    <source>
        <dbReference type="Proteomes" id="UP001628156"/>
    </source>
</evidence>
<comment type="caution">
    <text evidence="1">The sequence shown here is derived from an EMBL/GenBank/DDBJ whole genome shotgun (WGS) entry which is preliminary data.</text>
</comment>
<keyword evidence="2" id="KW-1185">Reference proteome</keyword>
<reference evidence="1 2" key="1">
    <citation type="journal article" date="2019" name="PLoS Negl. Trop. Dis.">
        <title>Whole genome sequencing of Entamoeba nuttalli reveals mammalian host-related molecular signatures and a novel octapeptide-repeat surface protein.</title>
        <authorList>
            <person name="Tanaka M."/>
            <person name="Makiuchi T."/>
            <person name="Komiyama T."/>
            <person name="Shiina T."/>
            <person name="Osaki K."/>
            <person name="Tachibana H."/>
        </authorList>
    </citation>
    <scope>NUCLEOTIDE SEQUENCE [LARGE SCALE GENOMIC DNA]</scope>
    <source>
        <strain evidence="1 2">P19-061405</strain>
    </source>
</reference>
<gene>
    <name evidence="1" type="ORF">ENUP19_0047G0070</name>
</gene>
<name>A0ABQ0DAY9_9EUKA</name>
<accession>A0ABQ0DAY9</accession>
<evidence type="ECO:0008006" key="3">
    <source>
        <dbReference type="Google" id="ProtNLM"/>
    </source>
</evidence>
<sequence length="194" mass="22358">MSSTHENKQFHKKYASQFNTFKKTRDYQSQQEAVMLGLLNKYENYSLFLPSKRHCRSVPFIPLNTIFINDEEINCNEIINSRLADFYEMDKANGIPDHTALRRKKANLVAETINFLADVIEMKGYVFESKISTGKKGIQKETLNAIASQILYLNKDDIITKGTELNKYFLSQMQHSSQTLFKKGNPYIAEVLGI</sequence>
<dbReference type="Proteomes" id="UP001628156">
    <property type="component" value="Unassembled WGS sequence"/>
</dbReference>
<proteinExistence type="predicted"/>
<dbReference type="EMBL" id="BAAFRS010000047">
    <property type="protein sequence ID" value="GAB1220011.1"/>
    <property type="molecule type" value="Genomic_DNA"/>
</dbReference>